<dbReference type="AlphaFoldDB" id="A0A3B0JWR4"/>
<reference evidence="2" key="1">
    <citation type="submission" date="2018-01" db="EMBL/GenBank/DDBJ databases">
        <authorList>
            <person name="Alioto T."/>
            <person name="Alioto T."/>
        </authorList>
    </citation>
    <scope>NUCLEOTIDE SEQUENCE [LARGE SCALE GENOMIC DNA]</scope>
</reference>
<sequence length="88" mass="9633">MRKANGRGLSPISIMLLIIIIDRKGRWDWIASGVGACLRAAQTAKNADGRSLCGRRKLAQLPGNDYDKNVALVLQPCPFPCLLVLCRL</sequence>
<proteinExistence type="predicted"/>
<dbReference type="EMBL" id="OUUW01000004">
    <property type="protein sequence ID" value="SPP79940.1"/>
    <property type="molecule type" value="Genomic_DNA"/>
</dbReference>
<accession>A0A3B0JWR4</accession>
<dbReference type="Proteomes" id="UP000268350">
    <property type="component" value="Unassembled WGS sequence"/>
</dbReference>
<name>A0A3B0JWR4_DROGU</name>
<evidence type="ECO:0000313" key="2">
    <source>
        <dbReference type="Proteomes" id="UP000268350"/>
    </source>
</evidence>
<organism evidence="1 2">
    <name type="scientific">Drosophila guanche</name>
    <name type="common">Fruit fly</name>
    <dbReference type="NCBI Taxonomy" id="7266"/>
    <lineage>
        <taxon>Eukaryota</taxon>
        <taxon>Metazoa</taxon>
        <taxon>Ecdysozoa</taxon>
        <taxon>Arthropoda</taxon>
        <taxon>Hexapoda</taxon>
        <taxon>Insecta</taxon>
        <taxon>Pterygota</taxon>
        <taxon>Neoptera</taxon>
        <taxon>Endopterygota</taxon>
        <taxon>Diptera</taxon>
        <taxon>Brachycera</taxon>
        <taxon>Muscomorpha</taxon>
        <taxon>Ephydroidea</taxon>
        <taxon>Drosophilidae</taxon>
        <taxon>Drosophila</taxon>
        <taxon>Sophophora</taxon>
    </lineage>
</organism>
<evidence type="ECO:0000313" key="1">
    <source>
        <dbReference type="EMBL" id="SPP79940.1"/>
    </source>
</evidence>
<gene>
    <name evidence="1" type="ORF">DGUA_6G012865</name>
</gene>
<keyword evidence="2" id="KW-1185">Reference proteome</keyword>
<protein>
    <submittedName>
        <fullName evidence="1">Uncharacterized protein</fullName>
    </submittedName>
</protein>